<comment type="caution">
    <text evidence="5">The sequence shown here is derived from an EMBL/GenBank/DDBJ whole genome shotgun (WGS) entry which is preliminary data.</text>
</comment>
<keyword evidence="1" id="KW-0805">Transcription regulation</keyword>
<dbReference type="InterPro" id="IPR000551">
    <property type="entry name" value="MerR-type_HTH_dom"/>
</dbReference>
<keyword evidence="6" id="KW-1185">Reference proteome</keyword>
<dbReference type="GO" id="GO:0003700">
    <property type="term" value="F:DNA-binding transcription factor activity"/>
    <property type="evidence" value="ECO:0007669"/>
    <property type="project" value="InterPro"/>
</dbReference>
<evidence type="ECO:0000313" key="6">
    <source>
        <dbReference type="Proteomes" id="UP000287224"/>
    </source>
</evidence>
<dbReference type="OrthoDB" id="9791488at2"/>
<accession>A0A401ZT34</accession>
<protein>
    <submittedName>
        <fullName evidence="5">MerR family transcriptional regulator</fullName>
    </submittedName>
</protein>
<name>A0A401ZT34_9CHLR</name>
<dbReference type="PANTHER" id="PTHR30204:SF94">
    <property type="entry name" value="HEAVY METAL-DEPENDENT TRANSCRIPTIONAL REGULATOR HI_0293-RELATED"/>
    <property type="match status" value="1"/>
</dbReference>
<evidence type="ECO:0000256" key="3">
    <source>
        <dbReference type="ARBA" id="ARBA00023163"/>
    </source>
</evidence>
<feature type="domain" description="HTH merR-type" evidence="4">
    <location>
        <begin position="1"/>
        <end position="71"/>
    </location>
</feature>
<dbReference type="Pfam" id="PF13411">
    <property type="entry name" value="MerR_1"/>
    <property type="match status" value="1"/>
</dbReference>
<dbReference type="InterPro" id="IPR047057">
    <property type="entry name" value="MerR_fam"/>
</dbReference>
<evidence type="ECO:0000256" key="2">
    <source>
        <dbReference type="ARBA" id="ARBA00023125"/>
    </source>
</evidence>
<dbReference type="AlphaFoldDB" id="A0A401ZT34"/>
<dbReference type="PROSITE" id="PS50937">
    <property type="entry name" value="HTH_MERR_2"/>
    <property type="match status" value="1"/>
</dbReference>
<keyword evidence="3" id="KW-0804">Transcription</keyword>
<dbReference type="RefSeq" id="WP_126602989.1">
    <property type="nucleotide sequence ID" value="NZ_BIFQ01000002.1"/>
</dbReference>
<organism evidence="5 6">
    <name type="scientific">Dictyobacter aurantiacus</name>
    <dbReference type="NCBI Taxonomy" id="1936993"/>
    <lineage>
        <taxon>Bacteria</taxon>
        <taxon>Bacillati</taxon>
        <taxon>Chloroflexota</taxon>
        <taxon>Ktedonobacteria</taxon>
        <taxon>Ktedonobacterales</taxon>
        <taxon>Dictyobacteraceae</taxon>
        <taxon>Dictyobacter</taxon>
    </lineage>
</organism>
<dbReference type="EMBL" id="BIFQ01000002">
    <property type="protein sequence ID" value="GCE10027.1"/>
    <property type="molecule type" value="Genomic_DNA"/>
</dbReference>
<evidence type="ECO:0000259" key="4">
    <source>
        <dbReference type="PROSITE" id="PS50937"/>
    </source>
</evidence>
<gene>
    <name evidence="5" type="ORF">KDAU_73560</name>
</gene>
<evidence type="ECO:0000256" key="1">
    <source>
        <dbReference type="ARBA" id="ARBA00023015"/>
    </source>
</evidence>
<sequence length="126" mass="14491">MKIHELAHKTGLTTPTIRFYEKEGLLDTPYVRREANNYRDYCQEAVELLLLLKKFQAAGFTLAEFKALIQANKAQELSLPKIVELLHQKMKEIDRKQAELEQVQTYLAQMLAHKMALMGAEGKGEE</sequence>
<dbReference type="Proteomes" id="UP000287224">
    <property type="component" value="Unassembled WGS sequence"/>
</dbReference>
<reference evidence="6" key="1">
    <citation type="submission" date="2018-12" db="EMBL/GenBank/DDBJ databases">
        <title>Tengunoibacter tsumagoiensis gen. nov., sp. nov., Dictyobacter kobayashii sp. nov., D. alpinus sp. nov., and D. joshuensis sp. nov. and description of Dictyobacteraceae fam. nov. within the order Ktedonobacterales isolated from Tengu-no-mugimeshi.</title>
        <authorList>
            <person name="Wang C.M."/>
            <person name="Zheng Y."/>
            <person name="Sakai Y."/>
            <person name="Toyoda A."/>
            <person name="Minakuchi Y."/>
            <person name="Abe K."/>
            <person name="Yokota A."/>
            <person name="Yabe S."/>
        </authorList>
    </citation>
    <scope>NUCLEOTIDE SEQUENCE [LARGE SCALE GENOMIC DNA]</scope>
    <source>
        <strain evidence="6">S-27</strain>
    </source>
</reference>
<evidence type="ECO:0000313" key="5">
    <source>
        <dbReference type="EMBL" id="GCE10027.1"/>
    </source>
</evidence>
<dbReference type="Gene3D" id="1.10.1660.10">
    <property type="match status" value="1"/>
</dbReference>
<dbReference type="PANTHER" id="PTHR30204">
    <property type="entry name" value="REDOX-CYCLING DRUG-SENSING TRANSCRIPTIONAL ACTIVATOR SOXR"/>
    <property type="match status" value="1"/>
</dbReference>
<dbReference type="GO" id="GO:0003677">
    <property type="term" value="F:DNA binding"/>
    <property type="evidence" value="ECO:0007669"/>
    <property type="project" value="UniProtKB-KW"/>
</dbReference>
<dbReference type="SMART" id="SM00422">
    <property type="entry name" value="HTH_MERR"/>
    <property type="match status" value="1"/>
</dbReference>
<proteinExistence type="predicted"/>
<dbReference type="SUPFAM" id="SSF46955">
    <property type="entry name" value="Putative DNA-binding domain"/>
    <property type="match status" value="1"/>
</dbReference>
<keyword evidence="2" id="KW-0238">DNA-binding</keyword>
<dbReference type="InterPro" id="IPR009061">
    <property type="entry name" value="DNA-bd_dom_put_sf"/>
</dbReference>